<accession>A0A820PQ79</accession>
<reference evidence="1" key="1">
    <citation type="submission" date="2021-02" db="EMBL/GenBank/DDBJ databases">
        <authorList>
            <person name="Nowell W R."/>
        </authorList>
    </citation>
    <scope>NUCLEOTIDE SEQUENCE</scope>
</reference>
<proteinExistence type="predicted"/>
<dbReference type="Proteomes" id="UP000663866">
    <property type="component" value="Unassembled WGS sequence"/>
</dbReference>
<comment type="caution">
    <text evidence="1">The sequence shown here is derived from an EMBL/GenBank/DDBJ whole genome shotgun (WGS) entry which is preliminary data.</text>
</comment>
<name>A0A820PQ79_9BILA</name>
<feature type="non-terminal residue" evidence="1">
    <location>
        <position position="19"/>
    </location>
</feature>
<organism evidence="1 2">
    <name type="scientific">Rotaria magnacalcarata</name>
    <dbReference type="NCBI Taxonomy" id="392030"/>
    <lineage>
        <taxon>Eukaryota</taxon>
        <taxon>Metazoa</taxon>
        <taxon>Spiralia</taxon>
        <taxon>Gnathifera</taxon>
        <taxon>Rotifera</taxon>
        <taxon>Eurotatoria</taxon>
        <taxon>Bdelloidea</taxon>
        <taxon>Philodinida</taxon>
        <taxon>Philodinidae</taxon>
        <taxon>Rotaria</taxon>
    </lineage>
</organism>
<keyword evidence="2" id="KW-1185">Reference proteome</keyword>
<evidence type="ECO:0000313" key="1">
    <source>
        <dbReference type="EMBL" id="CAF4409553.1"/>
    </source>
</evidence>
<evidence type="ECO:0000313" key="2">
    <source>
        <dbReference type="Proteomes" id="UP000663866"/>
    </source>
</evidence>
<gene>
    <name evidence="1" type="ORF">OVN521_LOCUS35380</name>
</gene>
<protein>
    <submittedName>
        <fullName evidence="1">Uncharacterized protein</fullName>
    </submittedName>
</protein>
<dbReference type="EMBL" id="CAJOBG010041451">
    <property type="protein sequence ID" value="CAF4409553.1"/>
    <property type="molecule type" value="Genomic_DNA"/>
</dbReference>
<sequence>MTTSMVSGNTTAFQRSITI</sequence>
<dbReference type="AlphaFoldDB" id="A0A820PQ79"/>